<proteinExistence type="predicted"/>
<dbReference type="Gene3D" id="3.30.420.280">
    <property type="match status" value="1"/>
</dbReference>
<dbReference type="STRING" id="204773.HEAR2284"/>
<accession>A4G7D0</accession>
<evidence type="ECO:0000313" key="3">
    <source>
        <dbReference type="Proteomes" id="UP000006697"/>
    </source>
</evidence>
<dbReference type="AlphaFoldDB" id="A4G7D0"/>
<reference evidence="2 3" key="1">
    <citation type="journal article" date="2007" name="PLoS Genet.">
        <title>A tale of two oxidation states: bacterial colonization of arsenic-rich environments.</title>
        <authorList>
            <person name="Muller D."/>
            <person name="Medigue C."/>
            <person name="Koechler S."/>
            <person name="Barbe V."/>
            <person name="Barakat M."/>
            <person name="Talla E."/>
            <person name="Bonnefoy V."/>
            <person name="Krin E."/>
            <person name="Arsene-Ploetze F."/>
            <person name="Carapito C."/>
            <person name="Chandler M."/>
            <person name="Cournoyer B."/>
            <person name="Cruveiller S."/>
            <person name="Dossat C."/>
            <person name="Duval S."/>
            <person name="Heymann M."/>
            <person name="Leize E."/>
            <person name="Lieutaud A."/>
            <person name="Lievremont D."/>
            <person name="Makita Y."/>
            <person name="Mangenot S."/>
            <person name="Nitschke W."/>
            <person name="Ortet P."/>
            <person name="Perdrial N."/>
            <person name="Schoepp B."/>
            <person name="Siguier N."/>
            <person name="Simeonova D.D."/>
            <person name="Rouy Z."/>
            <person name="Segurens B."/>
            <person name="Turlin E."/>
            <person name="Vallenet D."/>
            <person name="Van Dorsselaer A."/>
            <person name="Weiss S."/>
            <person name="Weissenbach J."/>
            <person name="Lett M.C."/>
            <person name="Danchin A."/>
            <person name="Bertin P.N."/>
        </authorList>
    </citation>
    <scope>NUCLEOTIDE SEQUENCE [LARGE SCALE GENOMIC DNA]</scope>
    <source>
        <strain evidence="3">ULPAs1</strain>
    </source>
</reference>
<dbReference type="KEGG" id="har:HEAR2284"/>
<dbReference type="Gene3D" id="3.40.50.300">
    <property type="entry name" value="P-loop containing nucleotide triphosphate hydrolases"/>
    <property type="match status" value="1"/>
</dbReference>
<organism evidence="2 3">
    <name type="scientific">Herminiimonas arsenicoxydans</name>
    <dbReference type="NCBI Taxonomy" id="204773"/>
    <lineage>
        <taxon>Bacteria</taxon>
        <taxon>Pseudomonadati</taxon>
        <taxon>Pseudomonadota</taxon>
        <taxon>Betaproteobacteria</taxon>
        <taxon>Burkholderiales</taxon>
        <taxon>Oxalobacteraceae</taxon>
        <taxon>Herminiimonas</taxon>
    </lineage>
</organism>
<dbReference type="eggNOG" id="COG1783">
    <property type="taxonomic scope" value="Bacteria"/>
</dbReference>
<evidence type="ECO:0000256" key="1">
    <source>
        <dbReference type="SAM" id="MobiDB-lite"/>
    </source>
</evidence>
<dbReference type="EMBL" id="CU207211">
    <property type="protein sequence ID" value="CAL62417.1"/>
    <property type="molecule type" value="Genomic_DNA"/>
</dbReference>
<name>A4G7D0_HERAR</name>
<evidence type="ECO:0000313" key="2">
    <source>
        <dbReference type="EMBL" id="CAL62417.1"/>
    </source>
</evidence>
<dbReference type="InterPro" id="IPR027417">
    <property type="entry name" value="P-loop_NTPase"/>
</dbReference>
<feature type="region of interest" description="Disordered" evidence="1">
    <location>
        <begin position="404"/>
        <end position="437"/>
    </location>
</feature>
<gene>
    <name evidence="2" type="ordered locus">HEAR2284</name>
</gene>
<feature type="compositionally biased region" description="Basic and acidic residues" evidence="1">
    <location>
        <begin position="412"/>
        <end position="431"/>
    </location>
</feature>
<sequence length="437" mass="50650">MLEGTRGGGKTDTLVMDFAQFCGRGFGQHWRGVLFRLTYPQLADVVAKTKRWYYQIFPGIKFNESNYCWTWPTGEQLFFRYGESEDDYWNYHGHEYPWQGYEELTNWRDPTFFEAMASTCRSSFPGMPRRRRATCNPFGRGHGWVKERYDLGTGGTPSGQVIRLEGEQPRVRIRSSIHENTHLLESDPDYLKTLEALKDPNRRRAWLEGDWDIHVGSFFEGVWDAKRHIVDPFPIPASWQVWKAMDWGFAAPYCVLWLAMDPDGCIYVWRELYGAGEKVGEGSREHADVVAKKVRTIEERDERLGYEYRMNLADPSIFSNTGVNTTIGAIFRKAGVKWQEAWNAKGSIANGAQEIMRLMGDDKLKIFSTCKHLLRTLPAIGPDDNDPEKYDTKAEDHAVDTLRYGVMRRRRAPDEEQKSEDYPDDVYKDGNQHFLKT</sequence>
<dbReference type="Pfam" id="PF03237">
    <property type="entry name" value="Terminase_6N"/>
    <property type="match status" value="1"/>
</dbReference>
<dbReference type="HOGENOM" id="CLU_031708_0_0_4"/>
<protein>
    <submittedName>
        <fullName evidence="2">Uncharacterized protein</fullName>
    </submittedName>
</protein>
<keyword evidence="3" id="KW-1185">Reference proteome</keyword>
<dbReference type="Proteomes" id="UP000006697">
    <property type="component" value="Chromosome"/>
</dbReference>